<dbReference type="VEuPathDB" id="VectorBase:GPAI020641"/>
<dbReference type="GO" id="GO:0061863">
    <property type="term" value="F:microtubule plus end polymerase"/>
    <property type="evidence" value="ECO:0007669"/>
    <property type="project" value="InterPro"/>
</dbReference>
<evidence type="ECO:0000313" key="3">
    <source>
        <dbReference type="EnsemblMetazoa" id="GPAI020641-PA"/>
    </source>
</evidence>
<comment type="similarity">
    <text evidence="1">Belongs to the TOG/XMAP215 family.</text>
</comment>
<evidence type="ECO:0000256" key="1">
    <source>
        <dbReference type="ARBA" id="ARBA00025722"/>
    </source>
</evidence>
<reference evidence="3" key="2">
    <citation type="submission" date="2020-05" db="UniProtKB">
        <authorList>
            <consortium name="EnsemblMetazoa"/>
        </authorList>
    </citation>
    <scope>IDENTIFICATION</scope>
    <source>
        <strain evidence="3">IAEA</strain>
    </source>
</reference>
<keyword evidence="4" id="KW-1185">Reference proteome</keyword>
<dbReference type="InterPro" id="IPR021133">
    <property type="entry name" value="HEAT_type_2"/>
</dbReference>
<accession>A0A1A9ZP41</accession>
<dbReference type="GO" id="GO:0046785">
    <property type="term" value="P:microtubule polymerization"/>
    <property type="evidence" value="ECO:0007669"/>
    <property type="project" value="InterPro"/>
</dbReference>
<dbReference type="PANTHER" id="PTHR12609">
    <property type="entry name" value="MICROTUBULE ASSOCIATED PROTEIN XMAP215"/>
    <property type="match status" value="1"/>
</dbReference>
<dbReference type="GO" id="GO:0030951">
    <property type="term" value="P:establishment or maintenance of microtubule cytoskeleton polarity"/>
    <property type="evidence" value="ECO:0007669"/>
    <property type="project" value="InterPro"/>
</dbReference>
<dbReference type="AlphaFoldDB" id="A0A1A9ZP41"/>
<proteinExistence type="inferred from homology"/>
<protein>
    <submittedName>
        <fullName evidence="3">Uncharacterized protein</fullName>
    </submittedName>
</protein>
<evidence type="ECO:0000256" key="2">
    <source>
        <dbReference type="PROSITE-ProRule" id="PRU00103"/>
    </source>
</evidence>
<dbReference type="GO" id="GO:0007051">
    <property type="term" value="P:spindle organization"/>
    <property type="evidence" value="ECO:0007669"/>
    <property type="project" value="InterPro"/>
</dbReference>
<name>A0A1A9ZP41_GLOPL</name>
<dbReference type="STRING" id="7398.A0A1A9ZP41"/>
<sequence>MVKCMNCKMEEDEKLPHIKDALLDDTTAASTWSVPRTVILPISTRGIGFVIRNLVSELNKLELEGVDVYNLTNALYRISLLQLDLKIACAMKVQLVHNIGGEDFVETIVKKSYRCALEEMDTGFSALTDYITAVGFWQDSDATYLPRFAALCEEVICDPVNVRFNQLYNIVNILADECTPEYIRKDFYNKNPIPGAIWRQSEKGILLDNKDDIMFCNYNEESLTKDIEIVKTAVEKLDKVHPDAVSNSRIEWENEGTCSQLVSTAVIPFRCPSYDGDNLKNIIGEYDHFWSPEKMIDSEFAIGAACLFVITLIKTLNEPDPTVRYCSAEALGTLLKLMGDKQVGPFLIDVDSLKLAKIEECQENAEIKVKIAAKKERPATAPIREASSGTATGWFYTRYGGDEKDIYKENNRYRRKWWGHSPIRKCQRC</sequence>
<organism evidence="3 4">
    <name type="scientific">Glossina pallidipes</name>
    <name type="common">Tsetse fly</name>
    <dbReference type="NCBI Taxonomy" id="7398"/>
    <lineage>
        <taxon>Eukaryota</taxon>
        <taxon>Metazoa</taxon>
        <taxon>Ecdysozoa</taxon>
        <taxon>Arthropoda</taxon>
        <taxon>Hexapoda</taxon>
        <taxon>Insecta</taxon>
        <taxon>Pterygota</taxon>
        <taxon>Neoptera</taxon>
        <taxon>Endopterygota</taxon>
        <taxon>Diptera</taxon>
        <taxon>Brachycera</taxon>
        <taxon>Muscomorpha</taxon>
        <taxon>Hippoboscoidea</taxon>
        <taxon>Glossinidae</taxon>
        <taxon>Glossina</taxon>
    </lineage>
</organism>
<dbReference type="EnsemblMetazoa" id="GPAI020641-RA">
    <property type="protein sequence ID" value="GPAI020641-PA"/>
    <property type="gene ID" value="GPAI020641"/>
</dbReference>
<dbReference type="InterPro" id="IPR011989">
    <property type="entry name" value="ARM-like"/>
</dbReference>
<reference evidence="4" key="1">
    <citation type="submission" date="2014-03" db="EMBL/GenBank/DDBJ databases">
        <authorList>
            <person name="Aksoy S."/>
            <person name="Warren W."/>
            <person name="Wilson R.K."/>
        </authorList>
    </citation>
    <scope>NUCLEOTIDE SEQUENCE [LARGE SCALE GENOMIC DNA]</scope>
    <source>
        <strain evidence="4">IAEA</strain>
    </source>
</reference>
<feature type="repeat" description="HEAT" evidence="2">
    <location>
        <begin position="308"/>
        <end position="343"/>
    </location>
</feature>
<dbReference type="Gene3D" id="1.25.10.10">
    <property type="entry name" value="Leucine-rich Repeat Variant"/>
    <property type="match status" value="1"/>
</dbReference>
<dbReference type="PROSITE" id="PS50077">
    <property type="entry name" value="HEAT_REPEAT"/>
    <property type="match status" value="1"/>
</dbReference>
<dbReference type="GO" id="GO:0051010">
    <property type="term" value="F:microtubule plus-end binding"/>
    <property type="evidence" value="ECO:0007669"/>
    <property type="project" value="InterPro"/>
</dbReference>
<dbReference type="InterPro" id="IPR045110">
    <property type="entry name" value="XMAP215"/>
</dbReference>
<dbReference type="Proteomes" id="UP000092445">
    <property type="component" value="Unassembled WGS sequence"/>
</dbReference>
<evidence type="ECO:0000313" key="4">
    <source>
        <dbReference type="Proteomes" id="UP000092445"/>
    </source>
</evidence>